<proteinExistence type="predicted"/>
<sequence>MRCHRKLDGRITSATFCKRELSVVTTRYVSESYVSYLELFRPVLNQELVPQNYDLVVAKEVEGPVSCLVTFSQSSSPCDGFFLATKNGSLNVYDMDEATVRETSSILNGHNGPVVALDYCSKNKLLFSGGSDGLIKAWDARCFGRKGEALGFVPILSDHCCCITHCGTDDPYKVFVGTQKGYVCLYDTRFHRKDPVEKVSLPDSISNMFAAATSVLVVSTFYQVYEVNLLLARNNILYQNDERVLVGIGSSHLENNKIQIADEAKRLLLVDCKTGSLEKDWQLQGKSYWTRVEWHSFLPIYLASSYKSFEVGVFPSPYNTAY</sequence>
<dbReference type="AlphaFoldDB" id="A0AAV9I615"/>
<organism evidence="2 3">
    <name type="scientific">Galdieria yellowstonensis</name>
    <dbReference type="NCBI Taxonomy" id="3028027"/>
    <lineage>
        <taxon>Eukaryota</taxon>
        <taxon>Rhodophyta</taxon>
        <taxon>Bangiophyceae</taxon>
        <taxon>Galdieriales</taxon>
        <taxon>Galdieriaceae</taxon>
        <taxon>Galdieria</taxon>
    </lineage>
</organism>
<dbReference type="PROSITE" id="PS50294">
    <property type="entry name" value="WD_REPEATS_REGION"/>
    <property type="match status" value="1"/>
</dbReference>
<dbReference type="InterPro" id="IPR036322">
    <property type="entry name" value="WD40_repeat_dom_sf"/>
</dbReference>
<name>A0AAV9I615_9RHOD</name>
<dbReference type="Pfam" id="PF00400">
    <property type="entry name" value="WD40"/>
    <property type="match status" value="1"/>
</dbReference>
<keyword evidence="1" id="KW-0853">WD repeat</keyword>
<evidence type="ECO:0000313" key="2">
    <source>
        <dbReference type="EMBL" id="KAK4522509.1"/>
    </source>
</evidence>
<feature type="repeat" description="WD" evidence="1">
    <location>
        <begin position="107"/>
        <end position="139"/>
    </location>
</feature>
<dbReference type="SUPFAM" id="SSF50978">
    <property type="entry name" value="WD40 repeat-like"/>
    <property type="match status" value="1"/>
</dbReference>
<dbReference type="EMBL" id="JANCYU010000006">
    <property type="protein sequence ID" value="KAK4522509.1"/>
    <property type="molecule type" value="Genomic_DNA"/>
</dbReference>
<accession>A0AAV9I615</accession>
<protein>
    <recommendedName>
        <fullName evidence="4">Transducin family protein / WD-40 repeat family protein</fullName>
    </recommendedName>
</protein>
<dbReference type="SMART" id="SM00320">
    <property type="entry name" value="WD40"/>
    <property type="match status" value="2"/>
</dbReference>
<evidence type="ECO:0000313" key="3">
    <source>
        <dbReference type="Proteomes" id="UP001300502"/>
    </source>
</evidence>
<keyword evidence="3" id="KW-1185">Reference proteome</keyword>
<dbReference type="InterPro" id="IPR015943">
    <property type="entry name" value="WD40/YVTN_repeat-like_dom_sf"/>
</dbReference>
<reference evidence="2 3" key="1">
    <citation type="submission" date="2022-07" db="EMBL/GenBank/DDBJ databases">
        <title>Genome-wide signatures of adaptation to extreme environments.</title>
        <authorList>
            <person name="Cho C.H."/>
            <person name="Yoon H.S."/>
        </authorList>
    </citation>
    <scope>NUCLEOTIDE SEQUENCE [LARGE SCALE GENOMIC DNA]</scope>
    <source>
        <strain evidence="2 3">108.79 E11</strain>
    </source>
</reference>
<gene>
    <name evidence="2" type="ORF">GAYE_PCTG10G0399</name>
</gene>
<evidence type="ECO:0000256" key="1">
    <source>
        <dbReference type="PROSITE-ProRule" id="PRU00221"/>
    </source>
</evidence>
<comment type="caution">
    <text evidence="2">The sequence shown here is derived from an EMBL/GenBank/DDBJ whole genome shotgun (WGS) entry which is preliminary data.</text>
</comment>
<evidence type="ECO:0008006" key="4">
    <source>
        <dbReference type="Google" id="ProtNLM"/>
    </source>
</evidence>
<dbReference type="Proteomes" id="UP001300502">
    <property type="component" value="Unassembled WGS sequence"/>
</dbReference>
<dbReference type="InterPro" id="IPR001680">
    <property type="entry name" value="WD40_rpt"/>
</dbReference>
<dbReference type="Gene3D" id="2.130.10.10">
    <property type="entry name" value="YVTN repeat-like/Quinoprotein amine dehydrogenase"/>
    <property type="match status" value="1"/>
</dbReference>
<dbReference type="PROSITE" id="PS50082">
    <property type="entry name" value="WD_REPEATS_2"/>
    <property type="match status" value="1"/>
</dbReference>